<dbReference type="SUPFAM" id="SSF53850">
    <property type="entry name" value="Periplasmic binding protein-like II"/>
    <property type="match status" value="1"/>
</dbReference>
<dbReference type="Gene3D" id="3.40.190.10">
    <property type="entry name" value="Periplasmic binding protein-like II"/>
    <property type="match status" value="1"/>
</dbReference>
<evidence type="ECO:0000256" key="3">
    <source>
        <dbReference type="ARBA" id="ARBA00022448"/>
    </source>
</evidence>
<dbReference type="InterPro" id="IPR006059">
    <property type="entry name" value="SBP"/>
</dbReference>
<dbReference type="Pfam" id="PF01547">
    <property type="entry name" value="SBP_bac_1"/>
    <property type="match status" value="1"/>
</dbReference>
<dbReference type="PANTHER" id="PTHR43649:SF31">
    <property type="entry name" value="SN-GLYCEROL-3-PHOSPHATE-BINDING PERIPLASMIC PROTEIN UGPB"/>
    <property type="match status" value="1"/>
</dbReference>
<proteinExistence type="inferred from homology"/>
<dbReference type="InterPro" id="IPR050490">
    <property type="entry name" value="Bact_solute-bd_prot1"/>
</dbReference>
<evidence type="ECO:0000313" key="7">
    <source>
        <dbReference type="Proteomes" id="UP001314681"/>
    </source>
</evidence>
<dbReference type="EMBL" id="JAHQCX010000007">
    <property type="protein sequence ID" value="MBU9726849.1"/>
    <property type="molecule type" value="Genomic_DNA"/>
</dbReference>
<evidence type="ECO:0000256" key="1">
    <source>
        <dbReference type="ARBA" id="ARBA00004196"/>
    </source>
</evidence>
<keyword evidence="3" id="KW-0813">Transport</keyword>
<reference evidence="6 7" key="1">
    <citation type="submission" date="2021-06" db="EMBL/GenBank/DDBJ databases">
        <title>Description of novel taxa of the family Lachnospiraceae.</title>
        <authorList>
            <person name="Chaplin A.V."/>
            <person name="Sokolova S.R."/>
            <person name="Pikina A.P."/>
            <person name="Korzhanova M."/>
            <person name="Belova V."/>
            <person name="Korostin D."/>
            <person name="Efimov B.A."/>
        </authorList>
    </citation>
    <scope>NUCLEOTIDE SEQUENCE [LARGE SCALE GENOMIC DNA]</scope>
    <source>
        <strain evidence="6 7">ASD4241</strain>
    </source>
</reference>
<dbReference type="RefSeq" id="WP_158352948.1">
    <property type="nucleotide sequence ID" value="NZ_JAHQCX010000007.1"/>
</dbReference>
<comment type="subcellular location">
    <subcellularLocation>
        <location evidence="1">Cell envelope</location>
    </subcellularLocation>
</comment>
<organism evidence="6 7">
    <name type="scientific">Diplocloster modestus</name>
    <dbReference type="NCBI Taxonomy" id="2850322"/>
    <lineage>
        <taxon>Bacteria</taxon>
        <taxon>Bacillati</taxon>
        <taxon>Bacillota</taxon>
        <taxon>Clostridia</taxon>
        <taxon>Lachnospirales</taxon>
        <taxon>Lachnospiraceae</taxon>
        <taxon>Diplocloster</taxon>
    </lineage>
</organism>
<keyword evidence="4 5" id="KW-0732">Signal</keyword>
<evidence type="ECO:0000256" key="2">
    <source>
        <dbReference type="ARBA" id="ARBA00008520"/>
    </source>
</evidence>
<dbReference type="PROSITE" id="PS51257">
    <property type="entry name" value="PROKAR_LIPOPROTEIN"/>
    <property type="match status" value="1"/>
</dbReference>
<comment type="caution">
    <text evidence="6">The sequence shown here is derived from an EMBL/GenBank/DDBJ whole genome shotgun (WGS) entry which is preliminary data.</text>
</comment>
<evidence type="ECO:0000256" key="4">
    <source>
        <dbReference type="ARBA" id="ARBA00022729"/>
    </source>
</evidence>
<evidence type="ECO:0000256" key="5">
    <source>
        <dbReference type="SAM" id="SignalP"/>
    </source>
</evidence>
<accession>A0ABS6K8K3</accession>
<comment type="similarity">
    <text evidence="2">Belongs to the bacterial solute-binding protein 1 family.</text>
</comment>
<evidence type="ECO:0000313" key="6">
    <source>
        <dbReference type="EMBL" id="MBU9726849.1"/>
    </source>
</evidence>
<feature type="signal peptide" evidence="5">
    <location>
        <begin position="1"/>
        <end position="25"/>
    </location>
</feature>
<keyword evidence="7" id="KW-1185">Reference proteome</keyword>
<dbReference type="Proteomes" id="UP001314681">
    <property type="component" value="Unassembled WGS sequence"/>
</dbReference>
<name>A0ABS6K8K3_9FIRM</name>
<sequence>MKKMRTILSLTLTMIMLFTLLTACGQENKTPDTPANEPAGSVAPDADSGAVEGTVTFCLESAKKTAFEPFIEAFEKEYPGINVEVLWDKDDNTLIAANQAPDLIKSGDIHVSSSRDLLLDLTPYMEQDAQEVNADDFFPATLESLKVDGKLLAMPTSFNVGLLYYNKTLFDEAGVTYPTDDWSQEDFIKAGQALTKQEDGKYSQWGCTTVLGWWGEWLVHVRQAGGDWMVDNLCALDTPEAVKGLQFFFDKTTKGTYKFAPSSTDDALGGFAGGLSAMEYGGHTGMWVAYNAVEGLDWDIAALPSGSAQKAGSEFAVEGYAISKDTKNPEAAWTFLKYFTGKEGAKLMNELGYPCCRQSVVDEKLAVPKEERGCPQNLEALYAAMDDAMTLPRDPEFNNCTQTVVQPVIDLMLEGELSPEEAAKEATAQANDYLESNR</sequence>
<protein>
    <submittedName>
        <fullName evidence="6">Sugar ABC transporter substrate-binding protein</fullName>
    </submittedName>
</protein>
<feature type="chain" id="PRO_5046347440" evidence="5">
    <location>
        <begin position="26"/>
        <end position="438"/>
    </location>
</feature>
<dbReference type="CDD" id="cd13585">
    <property type="entry name" value="PBP2_TMBP_like"/>
    <property type="match status" value="1"/>
</dbReference>
<dbReference type="PANTHER" id="PTHR43649">
    <property type="entry name" value="ARABINOSE-BINDING PROTEIN-RELATED"/>
    <property type="match status" value="1"/>
</dbReference>
<gene>
    <name evidence="6" type="ORF">KTH90_12570</name>
</gene>